<comment type="caution">
    <text evidence="1">The sequence shown here is derived from an EMBL/GenBank/DDBJ whole genome shotgun (WGS) entry which is preliminary data.</text>
</comment>
<evidence type="ECO:0000313" key="2">
    <source>
        <dbReference type="Proteomes" id="UP001202328"/>
    </source>
</evidence>
<dbReference type="EMBL" id="JAJJMB010001184">
    <property type="protein sequence ID" value="KAI3957970.1"/>
    <property type="molecule type" value="Genomic_DNA"/>
</dbReference>
<dbReference type="AlphaFoldDB" id="A0AAD4TI62"/>
<proteinExistence type="predicted"/>
<accession>A0AAD4TI62</accession>
<gene>
    <name evidence="1" type="ORF">MKW98_020612</name>
</gene>
<protein>
    <submittedName>
        <fullName evidence="1">Uncharacterized protein</fullName>
    </submittedName>
</protein>
<evidence type="ECO:0000313" key="1">
    <source>
        <dbReference type="EMBL" id="KAI3957970.1"/>
    </source>
</evidence>
<keyword evidence="2" id="KW-1185">Reference proteome</keyword>
<organism evidence="1 2">
    <name type="scientific">Papaver atlanticum</name>
    <dbReference type="NCBI Taxonomy" id="357466"/>
    <lineage>
        <taxon>Eukaryota</taxon>
        <taxon>Viridiplantae</taxon>
        <taxon>Streptophyta</taxon>
        <taxon>Embryophyta</taxon>
        <taxon>Tracheophyta</taxon>
        <taxon>Spermatophyta</taxon>
        <taxon>Magnoliopsida</taxon>
        <taxon>Ranunculales</taxon>
        <taxon>Papaveraceae</taxon>
        <taxon>Papaveroideae</taxon>
        <taxon>Papaver</taxon>
    </lineage>
</organism>
<sequence length="126" mass="14726">MNLKILLERGTDQFIWLFLVSTGQDRSNSNIRICCCWNESCNWNKGVLLKQAFVFTTKLLCWCCLGVMLHTLLEFTEVVKYLKHPGKFARLGGKLLKPQEMCSLGERQVSYWRGTLYGHYHVEFPF</sequence>
<dbReference type="Proteomes" id="UP001202328">
    <property type="component" value="Unassembled WGS sequence"/>
</dbReference>
<reference evidence="1" key="1">
    <citation type="submission" date="2022-04" db="EMBL/GenBank/DDBJ databases">
        <title>A functionally conserved STORR gene fusion in Papaver species that diverged 16.8 million years ago.</title>
        <authorList>
            <person name="Catania T."/>
        </authorList>
    </citation>
    <scope>NUCLEOTIDE SEQUENCE</scope>
    <source>
        <strain evidence="1">S-188037</strain>
    </source>
</reference>
<name>A0AAD4TI62_9MAGN</name>